<dbReference type="RefSeq" id="WP_143017125.1">
    <property type="nucleotide sequence ID" value="NZ_FNFO01000002.1"/>
</dbReference>
<evidence type="ECO:0000313" key="1">
    <source>
        <dbReference type="EMBL" id="SDK26039.1"/>
    </source>
</evidence>
<protein>
    <submittedName>
        <fullName evidence="1">Uncharacterized protein</fullName>
    </submittedName>
</protein>
<proteinExistence type="predicted"/>
<dbReference type="SUPFAM" id="SSF50939">
    <property type="entry name" value="Sialidases"/>
    <property type="match status" value="1"/>
</dbReference>
<dbReference type="AlphaFoldDB" id="A0A1G9AFA0"/>
<keyword evidence="2" id="KW-1185">Reference proteome</keyword>
<gene>
    <name evidence="1" type="ORF">SAMN05421823_102282</name>
</gene>
<accession>A0A1G9AFA0</accession>
<evidence type="ECO:0000313" key="2">
    <source>
        <dbReference type="Proteomes" id="UP000198510"/>
    </source>
</evidence>
<dbReference type="InterPro" id="IPR036278">
    <property type="entry name" value="Sialidase_sf"/>
</dbReference>
<sequence>MSWIRSSSFLHLGTVAGTVGVATLLFSCDPQAGSSSDPSPSGGHLQFTQIAETTPSAWASTINVSPNEQYMLISYYDNTTPKLMYSTDGGATLTRYTNSNLDRQLVETSISNDGKFVYGGYTHTLASTVETLPSQTLAVTASGKIVNIQNDAQTGQPTFHLYEDGAFVSTGVVATLDKSYFCGTSGEQLGFFYGNKVGIFDATTRTYTEKELTLDFSRLYGNGLVQKRTKRVFNDGYFAYAKEGGCLIASFATGEVNYYHYPKEYQIYLNTEGGIKLYGDKAYVNLLNYAGEARVFETEGDSVHLTPYQFPLCQVGDNLYTQGFLENGARIDGGLIKYTKGTPAYLPATIENSRIGACFLFGDHLYFASKLYNRQTKTFRTSPIGEIKSVLYTDGGPIAYTTTGTYSSTDGNEWTLRSVDEPRPLYFTRTPEGLYYGLGIGAYTYVSPGTGFSMPQYKQTVYTSTDGIDWEELPGSKKEALGGSPKMISPNGVIAYKENITPFSNATYVYQISRDFGVTYERMPEEEAPAHFRLTNYRTRDGRYINLYYDTGRLQFVECSDPNENCTVRELTTSFEYSSINDMTYTQNDELLISVEGNVYLSGRL</sequence>
<reference evidence="1 2" key="1">
    <citation type="submission" date="2016-10" db="EMBL/GenBank/DDBJ databases">
        <authorList>
            <person name="de Groot N.N."/>
        </authorList>
    </citation>
    <scope>NUCLEOTIDE SEQUENCE [LARGE SCALE GENOMIC DNA]</scope>
    <source>
        <strain evidence="1 2">DSM 25186</strain>
    </source>
</reference>
<dbReference type="OrthoDB" id="977338at2"/>
<dbReference type="EMBL" id="FNFO01000002">
    <property type="protein sequence ID" value="SDK26039.1"/>
    <property type="molecule type" value="Genomic_DNA"/>
</dbReference>
<organism evidence="1 2">
    <name type="scientific">Catalinimonas alkaloidigena</name>
    <dbReference type="NCBI Taxonomy" id="1075417"/>
    <lineage>
        <taxon>Bacteria</taxon>
        <taxon>Pseudomonadati</taxon>
        <taxon>Bacteroidota</taxon>
        <taxon>Cytophagia</taxon>
        <taxon>Cytophagales</taxon>
        <taxon>Catalimonadaceae</taxon>
        <taxon>Catalinimonas</taxon>
    </lineage>
</organism>
<dbReference type="PROSITE" id="PS51257">
    <property type="entry name" value="PROKAR_LIPOPROTEIN"/>
    <property type="match status" value="1"/>
</dbReference>
<dbReference type="Proteomes" id="UP000198510">
    <property type="component" value="Unassembled WGS sequence"/>
</dbReference>
<name>A0A1G9AFA0_9BACT</name>